<dbReference type="GO" id="GO:0016020">
    <property type="term" value="C:membrane"/>
    <property type="evidence" value="ECO:0007669"/>
    <property type="project" value="UniProtKB-SubCell"/>
</dbReference>
<evidence type="ECO:0000256" key="1">
    <source>
        <dbReference type="ARBA" id="ARBA00004141"/>
    </source>
</evidence>
<dbReference type="Pfam" id="PF00153">
    <property type="entry name" value="Mito_carr"/>
    <property type="match status" value="3"/>
</dbReference>
<evidence type="ECO:0000256" key="6">
    <source>
        <dbReference type="ARBA" id="ARBA00022989"/>
    </source>
</evidence>
<keyword evidence="7 8" id="KW-0472">Membrane</keyword>
<sequence>MAKRDPFPGEKFLYGGMANALGGPLAAAAAAAAAGLFANISQLAAVNPAAAVAAELAGLGTNPADVLKVRLQMQNELGAAAGRQAAGPAAAAAAVRPQLGLLQMLKKVVNAEGPAALMYGWQASAMRELSYSAIRMGLYDEVKELLAVHGDDRYSFPLWKKIVAGGISGCIGAAIASPTDLVKIRAQALNPATGRPFYSYPSPWAALGIIYRTEGGIAGMYRGVVPTVQRAMVLTATQFATYDEVKYLLIGNGLLEEGVGAHIASSITAGLAVATTTNPLDLVKSRYMNQEFDKVTGKGLRYSGVADCLMKTLQAEGLRGLYKGWLPNWLRIGPHTVITFLSFEALRKAAGLEAV</sequence>
<feature type="repeat" description="Solcar" evidence="8">
    <location>
        <begin position="252"/>
        <end position="349"/>
    </location>
</feature>
<comment type="subcellular location">
    <subcellularLocation>
        <location evidence="1">Membrane</location>
        <topology evidence="1">Multi-pass membrane protein</topology>
    </subcellularLocation>
</comment>
<keyword evidence="12" id="KW-1185">Reference proteome</keyword>
<accession>A0A383VDT5</accession>
<evidence type="ECO:0000256" key="9">
    <source>
        <dbReference type="RuleBase" id="RU000488"/>
    </source>
</evidence>
<keyword evidence="3 9" id="KW-0813">Transport</keyword>
<organism evidence="11 12">
    <name type="scientific">Tetradesmus obliquus</name>
    <name type="common">Green alga</name>
    <name type="synonym">Acutodesmus obliquus</name>
    <dbReference type="NCBI Taxonomy" id="3088"/>
    <lineage>
        <taxon>Eukaryota</taxon>
        <taxon>Viridiplantae</taxon>
        <taxon>Chlorophyta</taxon>
        <taxon>core chlorophytes</taxon>
        <taxon>Chlorophyceae</taxon>
        <taxon>CS clade</taxon>
        <taxon>Sphaeropleales</taxon>
        <taxon>Scenedesmaceae</taxon>
        <taxon>Tetradesmus</taxon>
    </lineage>
</organism>
<feature type="transmembrane region" description="Helical" evidence="10">
    <location>
        <begin position="12"/>
        <end position="38"/>
    </location>
</feature>
<evidence type="ECO:0000256" key="3">
    <source>
        <dbReference type="ARBA" id="ARBA00022448"/>
    </source>
</evidence>
<dbReference type="PANTHER" id="PTHR45618">
    <property type="entry name" value="MITOCHONDRIAL DICARBOXYLATE CARRIER-RELATED"/>
    <property type="match status" value="1"/>
</dbReference>
<comment type="similarity">
    <text evidence="2 9">Belongs to the mitochondrial carrier (TC 2.A.29) family.</text>
</comment>
<evidence type="ECO:0000256" key="7">
    <source>
        <dbReference type="ARBA" id="ARBA00023136"/>
    </source>
</evidence>
<dbReference type="EMBL" id="FNXT01000339">
    <property type="protein sequence ID" value="SZX63718.1"/>
    <property type="molecule type" value="Genomic_DNA"/>
</dbReference>
<dbReference type="PROSITE" id="PS50920">
    <property type="entry name" value="SOLCAR"/>
    <property type="match status" value="3"/>
</dbReference>
<dbReference type="AlphaFoldDB" id="A0A383VDT5"/>
<evidence type="ECO:0000313" key="12">
    <source>
        <dbReference type="Proteomes" id="UP000256970"/>
    </source>
</evidence>
<evidence type="ECO:0000256" key="4">
    <source>
        <dbReference type="ARBA" id="ARBA00022692"/>
    </source>
</evidence>
<gene>
    <name evidence="11" type="ORF">BQ4739_LOCUS4269</name>
</gene>
<dbReference type="InterPro" id="IPR023395">
    <property type="entry name" value="MCP_dom_sf"/>
</dbReference>
<dbReference type="InterPro" id="IPR050391">
    <property type="entry name" value="Mito_Metabolite_Transporter"/>
</dbReference>
<evidence type="ECO:0000256" key="2">
    <source>
        <dbReference type="ARBA" id="ARBA00006375"/>
    </source>
</evidence>
<keyword evidence="4 8" id="KW-0812">Transmembrane</keyword>
<feature type="repeat" description="Solcar" evidence="8">
    <location>
        <begin position="41"/>
        <end position="145"/>
    </location>
</feature>
<proteinExistence type="inferred from homology"/>
<keyword evidence="5" id="KW-0677">Repeat</keyword>
<dbReference type="SUPFAM" id="SSF103506">
    <property type="entry name" value="Mitochondrial carrier"/>
    <property type="match status" value="1"/>
</dbReference>
<name>A0A383VDT5_TETOB</name>
<protein>
    <submittedName>
        <fullName evidence="11">Uncharacterized protein</fullName>
    </submittedName>
</protein>
<dbReference type="InterPro" id="IPR018108">
    <property type="entry name" value="MCP_transmembrane"/>
</dbReference>
<reference evidence="11 12" key="1">
    <citation type="submission" date="2016-10" db="EMBL/GenBank/DDBJ databases">
        <authorList>
            <person name="Cai Z."/>
        </authorList>
    </citation>
    <scope>NUCLEOTIDE SEQUENCE [LARGE SCALE GENOMIC DNA]</scope>
</reference>
<dbReference type="Gene3D" id="1.50.40.10">
    <property type="entry name" value="Mitochondrial carrier domain"/>
    <property type="match status" value="1"/>
</dbReference>
<dbReference type="Proteomes" id="UP000256970">
    <property type="component" value="Unassembled WGS sequence"/>
</dbReference>
<evidence type="ECO:0000313" key="11">
    <source>
        <dbReference type="EMBL" id="SZX63718.1"/>
    </source>
</evidence>
<evidence type="ECO:0000256" key="8">
    <source>
        <dbReference type="PROSITE-ProRule" id="PRU00282"/>
    </source>
</evidence>
<evidence type="ECO:0000256" key="10">
    <source>
        <dbReference type="SAM" id="Phobius"/>
    </source>
</evidence>
<keyword evidence="6 10" id="KW-1133">Transmembrane helix</keyword>
<evidence type="ECO:0000256" key="5">
    <source>
        <dbReference type="ARBA" id="ARBA00022737"/>
    </source>
</evidence>
<feature type="repeat" description="Solcar" evidence="8">
    <location>
        <begin position="156"/>
        <end position="248"/>
    </location>
</feature>